<sequence length="74" mass="8052">MKFFNKTTATPPNWVRGTLIGSSTQISEGAGARALFSDPLDDKSFESRFDQRLVELMNVKEVSPTDKSLGGSDA</sequence>
<accession>A0A0F9TMF3</accession>
<dbReference type="EMBL" id="LAZR01000231">
    <property type="protein sequence ID" value="KKN80444.1"/>
    <property type="molecule type" value="Genomic_DNA"/>
</dbReference>
<protein>
    <submittedName>
        <fullName evidence="1">Uncharacterized protein</fullName>
    </submittedName>
</protein>
<reference evidence="1" key="1">
    <citation type="journal article" date="2015" name="Nature">
        <title>Complex archaea that bridge the gap between prokaryotes and eukaryotes.</title>
        <authorList>
            <person name="Spang A."/>
            <person name="Saw J.H."/>
            <person name="Jorgensen S.L."/>
            <person name="Zaremba-Niedzwiedzka K."/>
            <person name="Martijn J."/>
            <person name="Lind A.E."/>
            <person name="van Eijk R."/>
            <person name="Schleper C."/>
            <person name="Guy L."/>
            <person name="Ettema T.J."/>
        </authorList>
    </citation>
    <scope>NUCLEOTIDE SEQUENCE</scope>
</reference>
<evidence type="ECO:0000313" key="1">
    <source>
        <dbReference type="EMBL" id="KKN80444.1"/>
    </source>
</evidence>
<gene>
    <name evidence="1" type="ORF">LCGC14_0330370</name>
</gene>
<proteinExistence type="predicted"/>
<dbReference type="AlphaFoldDB" id="A0A0F9TMF3"/>
<organism evidence="1">
    <name type="scientific">marine sediment metagenome</name>
    <dbReference type="NCBI Taxonomy" id="412755"/>
    <lineage>
        <taxon>unclassified sequences</taxon>
        <taxon>metagenomes</taxon>
        <taxon>ecological metagenomes</taxon>
    </lineage>
</organism>
<comment type="caution">
    <text evidence="1">The sequence shown here is derived from an EMBL/GenBank/DDBJ whole genome shotgun (WGS) entry which is preliminary data.</text>
</comment>
<name>A0A0F9TMF3_9ZZZZ</name>